<comment type="caution">
    <text evidence="2">The sequence shown here is derived from an EMBL/GenBank/DDBJ whole genome shotgun (WGS) entry which is preliminary data.</text>
</comment>
<protein>
    <submittedName>
        <fullName evidence="2">Uncharacterized protein</fullName>
    </submittedName>
</protein>
<feature type="transmembrane region" description="Helical" evidence="1">
    <location>
        <begin position="35"/>
        <end position="55"/>
    </location>
</feature>
<dbReference type="RefSeq" id="WP_103309971.1">
    <property type="nucleotide sequence ID" value="NZ_PPPD01000001.1"/>
</dbReference>
<organism evidence="2 3">
    <name type="scientific">Deinococcus koreensis</name>
    <dbReference type="NCBI Taxonomy" id="2054903"/>
    <lineage>
        <taxon>Bacteria</taxon>
        <taxon>Thermotogati</taxon>
        <taxon>Deinococcota</taxon>
        <taxon>Deinococci</taxon>
        <taxon>Deinococcales</taxon>
        <taxon>Deinococcaceae</taxon>
        <taxon>Deinococcus</taxon>
    </lineage>
</organism>
<evidence type="ECO:0000313" key="3">
    <source>
        <dbReference type="Proteomes" id="UP000236379"/>
    </source>
</evidence>
<dbReference type="Proteomes" id="UP000236379">
    <property type="component" value="Unassembled WGS sequence"/>
</dbReference>
<gene>
    <name evidence="2" type="ORF">CVO96_02525</name>
</gene>
<reference evidence="2 3" key="1">
    <citation type="submission" date="2018-01" db="EMBL/GenBank/DDBJ databases">
        <title>Deinococcus koreensis sp. nov., a radiation-resistant bacterium isolated from river water.</title>
        <authorList>
            <person name="Choi A."/>
        </authorList>
    </citation>
    <scope>NUCLEOTIDE SEQUENCE [LARGE SCALE GENOMIC DNA]</scope>
    <source>
        <strain evidence="2 3">SJW1-2</strain>
    </source>
</reference>
<keyword evidence="1" id="KW-1133">Transmembrane helix</keyword>
<dbReference type="OrthoDB" id="70381at2"/>
<proteinExistence type="predicted"/>
<keyword evidence="3" id="KW-1185">Reference proteome</keyword>
<dbReference type="EMBL" id="PPPD01000001">
    <property type="protein sequence ID" value="PNY80389.1"/>
    <property type="molecule type" value="Genomic_DNA"/>
</dbReference>
<name>A0A2K3UV24_9DEIO</name>
<dbReference type="AlphaFoldDB" id="A0A2K3UV24"/>
<feature type="transmembrane region" description="Helical" evidence="1">
    <location>
        <begin position="6"/>
        <end position="23"/>
    </location>
</feature>
<keyword evidence="1" id="KW-0472">Membrane</keyword>
<feature type="transmembrane region" description="Helical" evidence="1">
    <location>
        <begin position="96"/>
        <end position="116"/>
    </location>
</feature>
<sequence>MNDPVLRAAVLAGAAIGVVNILFAGFRHGFGTLPVWFYLAQLLLIPSMFFTLPMFRRAMVTPEFLTRAGRYALGWAPPYLVYSLSGELLVPGVNPVAALVNALLLLAVFAVVFAAIRRPPR</sequence>
<accession>A0A2K3UV24</accession>
<evidence type="ECO:0000256" key="1">
    <source>
        <dbReference type="SAM" id="Phobius"/>
    </source>
</evidence>
<keyword evidence="1" id="KW-0812">Transmembrane</keyword>
<evidence type="ECO:0000313" key="2">
    <source>
        <dbReference type="EMBL" id="PNY80389.1"/>
    </source>
</evidence>